<dbReference type="KEGG" id="awo:Awo_c08920"/>
<sequence length="329" mass="37173">MGFLPSLVKFSVGEWLVVLALLFLLLYIVYYGRQVIISKGTRRIEVYRGVMGIVLMGSMIYFCFTVLSGLNYHRDSFLSDTEYHEEKYSVEELAALCQSLADDLGPVRAELGEDTDLLVQAPDDFDYYAQHAVLSLKMLSKQYPVLERSLYSTPKPVVMSKLMSRAGIEGIFFPFTLESNINVDMPGFLIPAAMTHELAHQCGFMQEDEAGFISYLACTQQDEPMFLYSGLFLAFDYSISALEKVDPDKALEIKSGLSQQVQYDLVQNEQYWGKYKGIVANISTRVNDVYLKANNQTDGVNSYNKMVNLLLAEQRDKLSRTSLGLSEKN</sequence>
<dbReference type="STRING" id="931626.Awo_c08920"/>
<name>H6LBU0_ACEWD</name>
<evidence type="ECO:0000256" key="1">
    <source>
        <dbReference type="SAM" id="Phobius"/>
    </source>
</evidence>
<dbReference type="AlphaFoldDB" id="H6LBU0"/>
<evidence type="ECO:0000313" key="2">
    <source>
        <dbReference type="EMBL" id="AFA47683.1"/>
    </source>
</evidence>
<keyword evidence="3" id="KW-1185">Reference proteome</keyword>
<organism evidence="2 3">
    <name type="scientific">Acetobacterium woodii (strain ATCC 29683 / DSM 1030 / JCM 2381 / KCTC 1655 / WB1)</name>
    <dbReference type="NCBI Taxonomy" id="931626"/>
    <lineage>
        <taxon>Bacteria</taxon>
        <taxon>Bacillati</taxon>
        <taxon>Bacillota</taxon>
        <taxon>Clostridia</taxon>
        <taxon>Eubacteriales</taxon>
        <taxon>Eubacteriaceae</taxon>
        <taxon>Acetobacterium</taxon>
    </lineage>
</organism>
<dbReference type="EMBL" id="CP002987">
    <property type="protein sequence ID" value="AFA47683.1"/>
    <property type="molecule type" value="Genomic_DNA"/>
</dbReference>
<keyword evidence="1" id="KW-1133">Transmembrane helix</keyword>
<dbReference type="InterPro" id="IPR024294">
    <property type="entry name" value="DUF3810"/>
</dbReference>
<reference evidence="2 3" key="2">
    <citation type="journal article" date="2012" name="PLoS ONE">
        <title>An ancient pathway combining carbon dioxide fixation with the generation and utilization of a sodium ion gradient for ATP synthesis.</title>
        <authorList>
            <person name="Poehlein A."/>
            <person name="Schmidt S."/>
            <person name="Kaster A.K."/>
            <person name="Goenrich M."/>
            <person name="Vollmers J."/>
            <person name="Thurmer A."/>
            <person name="Bertsch J."/>
            <person name="Schuchmann K."/>
            <person name="Voigt B."/>
            <person name="Hecker M."/>
            <person name="Daniel R."/>
            <person name="Thauer R.K."/>
            <person name="Gottschalk G."/>
            <person name="Muller V."/>
        </authorList>
    </citation>
    <scope>NUCLEOTIDE SEQUENCE [LARGE SCALE GENOMIC DNA]</scope>
    <source>
        <strain evidence="3">ATCC 29683 / DSM 1030 / JCM 2381 / KCTC 1655 / WB1</strain>
    </source>
</reference>
<dbReference type="eggNOG" id="ENOG502Z7T3">
    <property type="taxonomic scope" value="Bacteria"/>
</dbReference>
<dbReference type="HOGENOM" id="CLU_052630_0_0_9"/>
<feature type="transmembrane region" description="Helical" evidence="1">
    <location>
        <begin position="12"/>
        <end position="30"/>
    </location>
</feature>
<keyword evidence="1" id="KW-0472">Membrane</keyword>
<dbReference type="Pfam" id="PF12725">
    <property type="entry name" value="DUF3810"/>
    <property type="match status" value="1"/>
</dbReference>
<gene>
    <name evidence="2" type="ordered locus">Awo_c08920</name>
</gene>
<protein>
    <submittedName>
        <fullName evidence="2">Putative membrane protein</fullName>
    </submittedName>
</protein>
<feature type="transmembrane region" description="Helical" evidence="1">
    <location>
        <begin position="50"/>
        <end position="70"/>
    </location>
</feature>
<proteinExistence type="predicted"/>
<dbReference type="Proteomes" id="UP000007177">
    <property type="component" value="Chromosome"/>
</dbReference>
<reference evidence="3" key="1">
    <citation type="submission" date="2011-07" db="EMBL/GenBank/DDBJ databases">
        <title>Complete genome sequence of Acetobacterium woodii.</title>
        <authorList>
            <person name="Poehlein A."/>
            <person name="Schmidt S."/>
            <person name="Kaster A.-K."/>
            <person name="Goenrich M."/>
            <person name="Vollmers J."/>
            <person name="Thuermer A."/>
            <person name="Gottschalk G."/>
            <person name="Thauer R.K."/>
            <person name="Daniel R."/>
            <person name="Mueller V."/>
        </authorList>
    </citation>
    <scope>NUCLEOTIDE SEQUENCE [LARGE SCALE GENOMIC DNA]</scope>
    <source>
        <strain evidence="3">ATCC 29683 / DSM 1030 / JCM 2381 / KCTC 1655 / WB1</strain>
    </source>
</reference>
<accession>H6LBU0</accession>
<evidence type="ECO:0000313" key="3">
    <source>
        <dbReference type="Proteomes" id="UP000007177"/>
    </source>
</evidence>
<keyword evidence="1" id="KW-0812">Transmembrane</keyword>